<comment type="caution">
    <text evidence="1">The sequence shown here is derived from an EMBL/GenBank/DDBJ whole genome shotgun (WGS) entry which is preliminary data.</text>
</comment>
<dbReference type="Gene3D" id="3.40.50.300">
    <property type="entry name" value="P-loop containing nucleotide triphosphate hydrolases"/>
    <property type="match status" value="1"/>
</dbReference>
<accession>A0A8J6ND60</accession>
<dbReference type="SUPFAM" id="SSF52540">
    <property type="entry name" value="P-loop containing nucleoside triphosphate hydrolases"/>
    <property type="match status" value="1"/>
</dbReference>
<evidence type="ECO:0000313" key="2">
    <source>
        <dbReference type="Proteomes" id="UP000614424"/>
    </source>
</evidence>
<reference evidence="1 2" key="1">
    <citation type="submission" date="2020-08" db="EMBL/GenBank/DDBJ databases">
        <title>Bridging the membrane lipid divide: bacteria of the FCB group superphylum have the potential to synthesize archaeal ether lipids.</title>
        <authorList>
            <person name="Villanueva L."/>
            <person name="Von Meijenfeldt F.A.B."/>
            <person name="Westbye A.B."/>
            <person name="Yadav S."/>
            <person name="Hopmans E.C."/>
            <person name="Dutilh B.E."/>
            <person name="Sinninghe Damste J.S."/>
        </authorList>
    </citation>
    <scope>NUCLEOTIDE SEQUENCE [LARGE SCALE GENOMIC DNA]</scope>
    <source>
        <strain evidence="1">NIOZ-UU47</strain>
    </source>
</reference>
<dbReference type="PANTHER" id="PTHR43883">
    <property type="entry name" value="SLR0207 PROTEIN"/>
    <property type="match status" value="1"/>
</dbReference>
<dbReference type="AlphaFoldDB" id="A0A8J6ND60"/>
<name>A0A8J6ND60_9BACT</name>
<dbReference type="Proteomes" id="UP000614424">
    <property type="component" value="Unassembled WGS sequence"/>
</dbReference>
<dbReference type="InterPro" id="IPR027417">
    <property type="entry name" value="P-loop_NTPase"/>
</dbReference>
<dbReference type="InterPro" id="IPR052732">
    <property type="entry name" value="Cell-binding_unc_protein"/>
</dbReference>
<organism evidence="1 2">
    <name type="scientific">Candidatus Desulfobia pelagia</name>
    <dbReference type="NCBI Taxonomy" id="2841692"/>
    <lineage>
        <taxon>Bacteria</taxon>
        <taxon>Pseudomonadati</taxon>
        <taxon>Thermodesulfobacteriota</taxon>
        <taxon>Desulfobulbia</taxon>
        <taxon>Desulfobulbales</taxon>
        <taxon>Desulfobulbaceae</taxon>
        <taxon>Candidatus Desulfobia</taxon>
    </lineage>
</organism>
<dbReference type="PANTHER" id="PTHR43883:SF1">
    <property type="entry name" value="GLUCONOKINASE"/>
    <property type="match status" value="1"/>
</dbReference>
<sequence length="186" mass="21239">MQCDLFVFMGLIASGKSTLAKAWSTKYSLPYFNSDVVRKELSGFSASSRQADSFHRGIYTPEMSRKTYDALLDKAQQVLTSGKSVVLDASYSSQAERDIVCRFASKSKSRFFFILCQCSDEETHRRLEKRRRNPVAVSDATWDIYQKQKQHFEYPAELPSGSFFVLDTKAPVDQLILHLQEMIPNP</sequence>
<dbReference type="Pfam" id="PF13671">
    <property type="entry name" value="AAA_33"/>
    <property type="match status" value="1"/>
</dbReference>
<dbReference type="EMBL" id="JACNJZ010000024">
    <property type="protein sequence ID" value="MBC8316338.1"/>
    <property type="molecule type" value="Genomic_DNA"/>
</dbReference>
<gene>
    <name evidence="1" type="ORF">H8E41_00410</name>
</gene>
<evidence type="ECO:0000313" key="1">
    <source>
        <dbReference type="EMBL" id="MBC8316338.1"/>
    </source>
</evidence>
<protein>
    <submittedName>
        <fullName evidence="1">AAA family ATPase</fullName>
    </submittedName>
</protein>
<proteinExistence type="predicted"/>